<protein>
    <submittedName>
        <fullName evidence="1">Uncharacterized protein</fullName>
    </submittedName>
</protein>
<evidence type="ECO:0000313" key="1">
    <source>
        <dbReference type="EMBL" id="SPD05512.1"/>
    </source>
</evidence>
<reference evidence="1" key="1">
    <citation type="submission" date="2018-02" db="EMBL/GenBank/DDBJ databases">
        <authorList>
            <person name="Cohen D.B."/>
            <person name="Kent A.D."/>
        </authorList>
    </citation>
    <scope>NUCLEOTIDE SEQUENCE</scope>
</reference>
<accession>A0A2N9H0I6</accession>
<gene>
    <name evidence="1" type="ORF">FSB_LOCUS33394</name>
</gene>
<sequence>MLRMSKDHRSAGLRWSLPLSGVSFGDHGSLLGLFNSCFVFPITSLFAAGVAADALLEGITEPIKVHTQEATCKYGLGYKGDLKIIPKNKKMLNGNFVKASESFPYCGFLEPWQKNGKKLLGLEIFFSSKLTLKDALEEEDTKTEVEDWADHLDCEAMQLFDQDGDVFILDDEEAAKEELATMITPADGITSS</sequence>
<dbReference type="EMBL" id="OIVN01002668">
    <property type="protein sequence ID" value="SPD05512.1"/>
    <property type="molecule type" value="Genomic_DNA"/>
</dbReference>
<proteinExistence type="predicted"/>
<name>A0A2N9H0I6_FAGSY</name>
<organism evidence="1">
    <name type="scientific">Fagus sylvatica</name>
    <name type="common">Beechnut</name>
    <dbReference type="NCBI Taxonomy" id="28930"/>
    <lineage>
        <taxon>Eukaryota</taxon>
        <taxon>Viridiplantae</taxon>
        <taxon>Streptophyta</taxon>
        <taxon>Embryophyta</taxon>
        <taxon>Tracheophyta</taxon>
        <taxon>Spermatophyta</taxon>
        <taxon>Magnoliopsida</taxon>
        <taxon>eudicotyledons</taxon>
        <taxon>Gunneridae</taxon>
        <taxon>Pentapetalae</taxon>
        <taxon>rosids</taxon>
        <taxon>fabids</taxon>
        <taxon>Fagales</taxon>
        <taxon>Fagaceae</taxon>
        <taxon>Fagus</taxon>
    </lineage>
</organism>
<dbReference type="AlphaFoldDB" id="A0A2N9H0I6"/>